<dbReference type="PROSITE" id="PS51257">
    <property type="entry name" value="PROKAR_LIPOPROTEIN"/>
    <property type="match status" value="1"/>
</dbReference>
<feature type="chain" id="PRO_5012644172" description="Fimbrillin family protein" evidence="1">
    <location>
        <begin position="21"/>
        <end position="240"/>
    </location>
</feature>
<organism evidence="2 3">
    <name type="scientific">Alistipes onderdonkii</name>
    <dbReference type="NCBI Taxonomy" id="328813"/>
    <lineage>
        <taxon>Bacteria</taxon>
        <taxon>Pseudomonadati</taxon>
        <taxon>Bacteroidota</taxon>
        <taxon>Bacteroidia</taxon>
        <taxon>Bacteroidales</taxon>
        <taxon>Rikenellaceae</taxon>
        <taxon>Alistipes</taxon>
    </lineage>
</organism>
<comment type="caution">
    <text evidence="2">The sequence shown here is derived from an EMBL/GenBank/DDBJ whole genome shotgun (WGS) entry which is preliminary data.</text>
</comment>
<accession>A0A1Y3QWZ5</accession>
<feature type="signal peptide" evidence="1">
    <location>
        <begin position="1"/>
        <end position="20"/>
    </location>
</feature>
<dbReference type="EMBL" id="NFHB01000006">
    <property type="protein sequence ID" value="OUN02917.1"/>
    <property type="molecule type" value="Genomic_DNA"/>
</dbReference>
<gene>
    <name evidence="2" type="ORF">B5G41_10360</name>
</gene>
<proteinExistence type="predicted"/>
<evidence type="ECO:0000313" key="3">
    <source>
        <dbReference type="Proteomes" id="UP000195772"/>
    </source>
</evidence>
<dbReference type="Proteomes" id="UP000195772">
    <property type="component" value="Unassembled WGS sequence"/>
</dbReference>
<dbReference type="eggNOG" id="ENOG502ZJ6M">
    <property type="taxonomic scope" value="Bacteria"/>
</dbReference>
<evidence type="ECO:0008006" key="4">
    <source>
        <dbReference type="Google" id="ProtNLM"/>
    </source>
</evidence>
<protein>
    <recommendedName>
        <fullName evidence="4">Fimbrillin family protein</fullName>
    </recommendedName>
</protein>
<sequence>MKQSLLICAAAALLAGSSCSEQEPFDAAMPVRLSVAGISPGSRAAANYAADDYFGLRGMAGASVSVKARTTTYIYADGTLAGATPDDVLYFPVDGSALSSVKVYWPEEAVRQAQGGAIAKDQREKEAFLAADWLSAELKEVAPAQAVALTLGHERPKLTFTLAGTMSGSRITALSVAGYDAYCDPQTGDAQLIMLPGNTEIAPEAIGTVTIGGQERPRNFVVKTMPALKAGENHTIEINF</sequence>
<evidence type="ECO:0000256" key="1">
    <source>
        <dbReference type="SAM" id="SignalP"/>
    </source>
</evidence>
<dbReference type="AlphaFoldDB" id="A0A1Y3QWZ5"/>
<evidence type="ECO:0000313" key="2">
    <source>
        <dbReference type="EMBL" id="OUN02917.1"/>
    </source>
</evidence>
<reference evidence="3" key="1">
    <citation type="submission" date="2017-04" db="EMBL/GenBank/DDBJ databases">
        <title>Function of individual gut microbiota members based on whole genome sequencing of pure cultures obtained from chicken caecum.</title>
        <authorList>
            <person name="Medvecky M."/>
            <person name="Cejkova D."/>
            <person name="Polansky O."/>
            <person name="Karasova D."/>
            <person name="Kubasova T."/>
            <person name="Cizek A."/>
            <person name="Rychlik I."/>
        </authorList>
    </citation>
    <scope>NUCLEOTIDE SEQUENCE [LARGE SCALE GENOMIC DNA]</scope>
    <source>
        <strain evidence="3">An90</strain>
    </source>
</reference>
<name>A0A1Y3QWZ5_9BACT</name>
<keyword evidence="1" id="KW-0732">Signal</keyword>
<dbReference type="RefSeq" id="WP_087402769.1">
    <property type="nucleotide sequence ID" value="NZ_NFHB01000006.1"/>
</dbReference>